<keyword evidence="9" id="KW-1185">Reference proteome</keyword>
<dbReference type="SUPFAM" id="SSF46894">
    <property type="entry name" value="C-terminal effector domain of the bipartite response regulators"/>
    <property type="match status" value="1"/>
</dbReference>
<dbReference type="Pfam" id="PF00072">
    <property type="entry name" value="Response_reg"/>
    <property type="match status" value="1"/>
</dbReference>
<dbReference type="GO" id="GO:0003677">
    <property type="term" value="F:DNA binding"/>
    <property type="evidence" value="ECO:0007669"/>
    <property type="project" value="UniProtKB-KW"/>
</dbReference>
<evidence type="ECO:0000313" key="8">
    <source>
        <dbReference type="EMBL" id="MBA2893036.1"/>
    </source>
</evidence>
<dbReference type="InterPro" id="IPR001789">
    <property type="entry name" value="Sig_transdc_resp-reg_receiver"/>
</dbReference>
<dbReference type="GO" id="GO:0006355">
    <property type="term" value="P:regulation of DNA-templated transcription"/>
    <property type="evidence" value="ECO:0007669"/>
    <property type="project" value="InterPro"/>
</dbReference>
<evidence type="ECO:0000256" key="3">
    <source>
        <dbReference type="ARBA" id="ARBA00023125"/>
    </source>
</evidence>
<dbReference type="SMART" id="SM00421">
    <property type="entry name" value="HTH_LUXR"/>
    <property type="match status" value="1"/>
</dbReference>
<dbReference type="SMART" id="SM00448">
    <property type="entry name" value="REC"/>
    <property type="match status" value="1"/>
</dbReference>
<keyword evidence="3 8" id="KW-0238">DNA-binding</keyword>
<dbReference type="PANTHER" id="PTHR43214:SF24">
    <property type="entry name" value="TRANSCRIPTIONAL REGULATORY PROTEIN NARL-RELATED"/>
    <property type="match status" value="1"/>
</dbReference>
<keyword evidence="2" id="KW-0805">Transcription regulation</keyword>
<dbReference type="CDD" id="cd06170">
    <property type="entry name" value="LuxR_C_like"/>
    <property type="match status" value="1"/>
</dbReference>
<dbReference type="PANTHER" id="PTHR43214">
    <property type="entry name" value="TWO-COMPONENT RESPONSE REGULATOR"/>
    <property type="match status" value="1"/>
</dbReference>
<dbReference type="InterPro" id="IPR058245">
    <property type="entry name" value="NreC/VraR/RcsB-like_REC"/>
</dbReference>
<keyword evidence="1 5" id="KW-0597">Phosphoprotein</keyword>
<evidence type="ECO:0000256" key="1">
    <source>
        <dbReference type="ARBA" id="ARBA00022553"/>
    </source>
</evidence>
<dbReference type="AlphaFoldDB" id="A0A7W0HRU7"/>
<accession>A0A7W0HRU7</accession>
<organism evidence="8 9">
    <name type="scientific">Nonomuraea soli</name>
    <dbReference type="NCBI Taxonomy" id="1032476"/>
    <lineage>
        <taxon>Bacteria</taxon>
        <taxon>Bacillati</taxon>
        <taxon>Actinomycetota</taxon>
        <taxon>Actinomycetes</taxon>
        <taxon>Streptosporangiales</taxon>
        <taxon>Streptosporangiaceae</taxon>
        <taxon>Nonomuraea</taxon>
    </lineage>
</organism>
<feature type="domain" description="Response regulatory" evidence="7">
    <location>
        <begin position="2"/>
        <end position="119"/>
    </location>
</feature>
<dbReference type="PROSITE" id="PS50043">
    <property type="entry name" value="HTH_LUXR_2"/>
    <property type="match status" value="1"/>
</dbReference>
<comment type="caution">
    <text evidence="8">The sequence shown here is derived from an EMBL/GenBank/DDBJ whole genome shotgun (WGS) entry which is preliminary data.</text>
</comment>
<feature type="modified residue" description="4-aspartylphosphate" evidence="5">
    <location>
        <position position="52"/>
    </location>
</feature>
<dbReference type="EMBL" id="JACDUR010000004">
    <property type="protein sequence ID" value="MBA2893036.1"/>
    <property type="molecule type" value="Genomic_DNA"/>
</dbReference>
<dbReference type="PROSITE" id="PS50110">
    <property type="entry name" value="RESPONSE_REGULATORY"/>
    <property type="match status" value="1"/>
</dbReference>
<dbReference type="InterPro" id="IPR011006">
    <property type="entry name" value="CheY-like_superfamily"/>
</dbReference>
<evidence type="ECO:0000256" key="4">
    <source>
        <dbReference type="ARBA" id="ARBA00023163"/>
    </source>
</evidence>
<sequence>MRVVIAEDSVLLREGVVRLLADGGIETLAAVSDGAALVAAVQDLRPDLAIVDVRMPPGFTDEGLRAALRIRRILPVFPVLVLSQYVEEHYAAELIGPGVGYLLKERISEVAEFLDAVRRVASGGTLVDPEVISQLLGRQRRGSVLDSLSPREREVLGLMAEGRSNTAIAGRLAVTEGAVEKHISGIFGKLRLGPEPDDHRRVLAVLTFLGTASTRSGLG</sequence>
<dbReference type="RefSeq" id="WP_181611735.1">
    <property type="nucleotide sequence ID" value="NZ_BAABAM010000003.1"/>
</dbReference>
<name>A0A7W0HRU7_9ACTN</name>
<evidence type="ECO:0000256" key="2">
    <source>
        <dbReference type="ARBA" id="ARBA00023015"/>
    </source>
</evidence>
<feature type="domain" description="HTH luxR-type" evidence="6">
    <location>
        <begin position="141"/>
        <end position="212"/>
    </location>
</feature>
<dbReference type="SUPFAM" id="SSF52172">
    <property type="entry name" value="CheY-like"/>
    <property type="match status" value="1"/>
</dbReference>
<evidence type="ECO:0000259" key="7">
    <source>
        <dbReference type="PROSITE" id="PS50110"/>
    </source>
</evidence>
<gene>
    <name evidence="8" type="ORF">HNR30_004390</name>
</gene>
<evidence type="ECO:0000256" key="5">
    <source>
        <dbReference type="PROSITE-ProRule" id="PRU00169"/>
    </source>
</evidence>
<dbReference type="InterPro" id="IPR039420">
    <property type="entry name" value="WalR-like"/>
</dbReference>
<reference evidence="8 9" key="1">
    <citation type="submission" date="2020-07" db="EMBL/GenBank/DDBJ databases">
        <title>Genomic Encyclopedia of Type Strains, Phase IV (KMG-IV): sequencing the most valuable type-strain genomes for metagenomic binning, comparative biology and taxonomic classification.</title>
        <authorList>
            <person name="Goeker M."/>
        </authorList>
    </citation>
    <scope>NUCLEOTIDE SEQUENCE [LARGE SCALE GENOMIC DNA]</scope>
    <source>
        <strain evidence="8 9">DSM 45533</strain>
    </source>
</reference>
<dbReference type="Proteomes" id="UP000530928">
    <property type="component" value="Unassembled WGS sequence"/>
</dbReference>
<protein>
    <submittedName>
        <fullName evidence="8">DNA-binding NarL/FixJ family response regulator</fullName>
    </submittedName>
</protein>
<dbReference type="CDD" id="cd17535">
    <property type="entry name" value="REC_NarL-like"/>
    <property type="match status" value="1"/>
</dbReference>
<keyword evidence="4" id="KW-0804">Transcription</keyword>
<dbReference type="PRINTS" id="PR00038">
    <property type="entry name" value="HTHLUXR"/>
</dbReference>
<evidence type="ECO:0000259" key="6">
    <source>
        <dbReference type="PROSITE" id="PS50043"/>
    </source>
</evidence>
<dbReference type="GO" id="GO:0000160">
    <property type="term" value="P:phosphorelay signal transduction system"/>
    <property type="evidence" value="ECO:0007669"/>
    <property type="project" value="InterPro"/>
</dbReference>
<dbReference type="Pfam" id="PF00196">
    <property type="entry name" value="GerE"/>
    <property type="match status" value="1"/>
</dbReference>
<proteinExistence type="predicted"/>
<evidence type="ECO:0000313" key="9">
    <source>
        <dbReference type="Proteomes" id="UP000530928"/>
    </source>
</evidence>
<dbReference type="Gene3D" id="3.40.50.2300">
    <property type="match status" value="1"/>
</dbReference>
<dbReference type="InterPro" id="IPR000792">
    <property type="entry name" value="Tscrpt_reg_LuxR_C"/>
</dbReference>
<dbReference type="InterPro" id="IPR016032">
    <property type="entry name" value="Sig_transdc_resp-reg_C-effctor"/>
</dbReference>